<evidence type="ECO:0000313" key="2">
    <source>
        <dbReference type="EMBL" id="MBB6034434.1"/>
    </source>
</evidence>
<dbReference type="Proteomes" id="UP000548476">
    <property type="component" value="Unassembled WGS sequence"/>
</dbReference>
<dbReference type="AlphaFoldDB" id="A0A841FF16"/>
<evidence type="ECO:0000313" key="3">
    <source>
        <dbReference type="Proteomes" id="UP000548476"/>
    </source>
</evidence>
<comment type="caution">
    <text evidence="2">The sequence shown here is derived from an EMBL/GenBank/DDBJ whole genome shotgun (WGS) entry which is preliminary data.</text>
</comment>
<keyword evidence="1" id="KW-1133">Transmembrane helix</keyword>
<organism evidence="2 3">
    <name type="scientific">Phytomonospora endophytica</name>
    <dbReference type="NCBI Taxonomy" id="714109"/>
    <lineage>
        <taxon>Bacteria</taxon>
        <taxon>Bacillati</taxon>
        <taxon>Actinomycetota</taxon>
        <taxon>Actinomycetes</taxon>
        <taxon>Micromonosporales</taxon>
        <taxon>Micromonosporaceae</taxon>
        <taxon>Phytomonospora</taxon>
    </lineage>
</organism>
<accession>A0A841FF16</accession>
<evidence type="ECO:0000256" key="1">
    <source>
        <dbReference type="SAM" id="Phobius"/>
    </source>
</evidence>
<proteinExistence type="predicted"/>
<name>A0A841FF16_9ACTN</name>
<protein>
    <submittedName>
        <fullName evidence="2">Uncharacterized protein</fullName>
    </submittedName>
</protein>
<keyword evidence="1" id="KW-0472">Membrane</keyword>
<gene>
    <name evidence="2" type="ORF">HNR73_002284</name>
</gene>
<reference evidence="2 3" key="1">
    <citation type="submission" date="2020-08" db="EMBL/GenBank/DDBJ databases">
        <title>Genomic Encyclopedia of Type Strains, Phase IV (KMG-IV): sequencing the most valuable type-strain genomes for metagenomic binning, comparative biology and taxonomic classification.</title>
        <authorList>
            <person name="Goeker M."/>
        </authorList>
    </citation>
    <scope>NUCLEOTIDE SEQUENCE [LARGE SCALE GENOMIC DNA]</scope>
    <source>
        <strain evidence="2 3">YIM 65646</strain>
    </source>
</reference>
<sequence>MTTEPKQRFAGAALPWITGIAGAAAVMVIWFGVTVYDAGRPPGEIVAPEPTVIAESDAPPAEPELMLHPGTRCAWPRLGAPWQDYPTAEEWQRRELHNTVGQMIAIDDEWIAPFVGGQLNEDVVAYKGPGKLRATADAVQKYSLETYYNDDDGSDMDGLKTGKGVYRPFDVDGRGGLIAEYRVTWKKAMAGDKGEVQIVAVVDIDGERAMVFHLALPDSQSDQYLPVMDALLDARFLE</sequence>
<feature type="transmembrane region" description="Helical" evidence="1">
    <location>
        <begin position="12"/>
        <end position="33"/>
    </location>
</feature>
<keyword evidence="1" id="KW-0812">Transmembrane</keyword>
<dbReference type="RefSeq" id="WP_184787289.1">
    <property type="nucleotide sequence ID" value="NZ_BONT01000045.1"/>
</dbReference>
<keyword evidence="3" id="KW-1185">Reference proteome</keyword>
<dbReference type="EMBL" id="JACHGT010000004">
    <property type="protein sequence ID" value="MBB6034434.1"/>
    <property type="molecule type" value="Genomic_DNA"/>
</dbReference>